<dbReference type="Proteomes" id="UP000566819">
    <property type="component" value="Unassembled WGS sequence"/>
</dbReference>
<dbReference type="EMBL" id="JAAMPI010000419">
    <property type="protein sequence ID" value="KAF4631681.1"/>
    <property type="molecule type" value="Genomic_DNA"/>
</dbReference>
<name>A0A8H4RLX4_9HELO</name>
<evidence type="ECO:0000313" key="2">
    <source>
        <dbReference type="EMBL" id="KAF4631681.1"/>
    </source>
</evidence>
<organism evidence="2 3">
    <name type="scientific">Cudoniella acicularis</name>
    <dbReference type="NCBI Taxonomy" id="354080"/>
    <lineage>
        <taxon>Eukaryota</taxon>
        <taxon>Fungi</taxon>
        <taxon>Dikarya</taxon>
        <taxon>Ascomycota</taxon>
        <taxon>Pezizomycotina</taxon>
        <taxon>Leotiomycetes</taxon>
        <taxon>Helotiales</taxon>
        <taxon>Tricladiaceae</taxon>
        <taxon>Cudoniella</taxon>
    </lineage>
</organism>
<gene>
    <name evidence="2" type="ORF">G7Y89_g6439</name>
</gene>
<protein>
    <recommendedName>
        <fullName evidence="1">DUF4470 domain-containing protein</fullName>
    </recommendedName>
</protein>
<proteinExistence type="predicted"/>
<dbReference type="AlphaFoldDB" id="A0A8H4RLX4"/>
<dbReference type="Pfam" id="PF14737">
    <property type="entry name" value="DUF4470"/>
    <property type="match status" value="1"/>
</dbReference>
<sequence length="385" mass="43699">MLYELFRDLSTNVVFKFFDTTTFASLNMGPVPSVQPDNATFLNPALCANTEQNADGKESPCQNTANLVCRSCKLVQITNWPHHKKMCKSDLIKSEYVPGWIKPGRLPSWVSDSGLSSDFGVNQYLWGNMPAVNILNIEEGEGVCDIHRDMNLLFAASGDIRNVVKSIIEGLSDGYDGRCTLVINDINFIVVARNAILLFIALSLEPEEAVTTMIHVWYSALLEHAMIDTLRHVVLGHIIEVCEKIKGKPSTSLQAKTFPFGKRSLRLVLKKHHWDELKDYFNVPQDMTQEDAQAIRRRVMLAPERVDYLHRALCNQPPPIRVATVTFREDGILLPYSASRGKFDTPNPTFFHKDRVWPMRDDASPFEGWDYYEYIRFAPKATTDV</sequence>
<feature type="domain" description="DUF4470" evidence="1">
    <location>
        <begin position="125"/>
        <end position="222"/>
    </location>
</feature>
<comment type="caution">
    <text evidence="2">The sequence shown here is derived from an EMBL/GenBank/DDBJ whole genome shotgun (WGS) entry which is preliminary data.</text>
</comment>
<evidence type="ECO:0000313" key="3">
    <source>
        <dbReference type="Proteomes" id="UP000566819"/>
    </source>
</evidence>
<evidence type="ECO:0000259" key="1">
    <source>
        <dbReference type="Pfam" id="PF14737"/>
    </source>
</evidence>
<dbReference type="InterPro" id="IPR027974">
    <property type="entry name" value="DUF4470"/>
</dbReference>
<reference evidence="2 3" key="1">
    <citation type="submission" date="2020-03" db="EMBL/GenBank/DDBJ databases">
        <title>Draft Genome Sequence of Cudoniella acicularis.</title>
        <authorList>
            <person name="Buettner E."/>
            <person name="Kellner H."/>
        </authorList>
    </citation>
    <scope>NUCLEOTIDE SEQUENCE [LARGE SCALE GENOMIC DNA]</scope>
    <source>
        <strain evidence="2 3">DSM 108380</strain>
    </source>
</reference>
<dbReference type="OrthoDB" id="5282002at2759"/>
<keyword evidence="3" id="KW-1185">Reference proteome</keyword>
<accession>A0A8H4RLX4</accession>